<comment type="caution">
    <text evidence="1">The sequence shown here is derived from an EMBL/GenBank/DDBJ whole genome shotgun (WGS) entry which is preliminary data.</text>
</comment>
<reference evidence="1" key="1">
    <citation type="journal article" date="2015" name="Nature">
        <title>Complex archaea that bridge the gap between prokaryotes and eukaryotes.</title>
        <authorList>
            <person name="Spang A."/>
            <person name="Saw J.H."/>
            <person name="Jorgensen S.L."/>
            <person name="Zaremba-Niedzwiedzka K."/>
            <person name="Martijn J."/>
            <person name="Lind A.E."/>
            <person name="van Eijk R."/>
            <person name="Schleper C."/>
            <person name="Guy L."/>
            <person name="Ettema T.J."/>
        </authorList>
    </citation>
    <scope>NUCLEOTIDE SEQUENCE</scope>
</reference>
<evidence type="ECO:0000313" key="1">
    <source>
        <dbReference type="EMBL" id="KKN85713.1"/>
    </source>
</evidence>
<organism evidence="1">
    <name type="scientific">marine sediment metagenome</name>
    <dbReference type="NCBI Taxonomy" id="412755"/>
    <lineage>
        <taxon>unclassified sequences</taxon>
        <taxon>metagenomes</taxon>
        <taxon>ecological metagenomes</taxon>
    </lineage>
</organism>
<name>A0A0F9X2L9_9ZZZZ</name>
<proteinExistence type="predicted"/>
<accession>A0A0F9X2L9</accession>
<protein>
    <submittedName>
        <fullName evidence="1">Uncharacterized protein</fullName>
    </submittedName>
</protein>
<dbReference type="EMBL" id="LAZR01000155">
    <property type="protein sequence ID" value="KKN85713.1"/>
    <property type="molecule type" value="Genomic_DNA"/>
</dbReference>
<gene>
    <name evidence="1" type="ORF">LCGC14_0275180</name>
</gene>
<dbReference type="Gene3D" id="2.60.120.200">
    <property type="match status" value="1"/>
</dbReference>
<sequence>MSRILNTGVEPGHIGVFSVNDGGAVTSTGADVRTGGYALDINCAGNNHSNHEFEVPVAETYTRFYIKFDDRTQAASILSFEDDVGNPQIRVLATGEVDRWDGAAWDNLGDFGGFAADDTWYRFEIRQAITTSQIYLDGVVVVKIDGVTVLNLSNVNNNGGNFGTDFTMAVAVFGNQDGATSANHIFYDDLGINDVFNGVNDAWLGIGAVYGLRPDDVGNYSQFTPFPNSGEDNYEDVDEVPPDDDTSYVFSTGYGQIDTYEFEDLADLGISALSLIAAVTWQIRAKVPIAGSANISAMYRYGNTFDYQGSAMEVSSTDYVYLSHIEDEDPVIGGTWLADSIDNSQFGIKQPV</sequence>
<dbReference type="AlphaFoldDB" id="A0A0F9X2L9"/>